<proteinExistence type="predicted"/>
<gene>
    <name evidence="2" type="ORF">SapgrDRAFT_0027</name>
</gene>
<reference evidence="3" key="1">
    <citation type="journal article" date="2012" name="Stand. Genomic Sci.">
        <title>Permanent draft genome sequence of the gliding predator Saprospira grandis strain Sa g1 (= HR1).</title>
        <authorList>
            <person name="Mavromatis K."/>
            <person name="Chertkov O."/>
            <person name="Lapidus A."/>
            <person name="Nolan M."/>
            <person name="Lucas S."/>
            <person name="Tice H."/>
            <person name="Del Rio T.G."/>
            <person name="Cheng J.F."/>
            <person name="Han C."/>
            <person name="Tapia R."/>
            <person name="Bruce D."/>
            <person name="Goodwin L.A."/>
            <person name="Pitluck S."/>
            <person name="Huntemann M."/>
            <person name="Liolios K."/>
            <person name="Pagani I."/>
            <person name="Ivanova N."/>
            <person name="Mikhailova N."/>
            <person name="Pati A."/>
            <person name="Chen A."/>
            <person name="Palaniappan K."/>
            <person name="Land M."/>
            <person name="Brambilla E.M."/>
            <person name="Rohde M."/>
            <person name="Spring S."/>
            <person name="Goker M."/>
            <person name="Detter J.C."/>
            <person name="Bristow J."/>
            <person name="Eisen J.A."/>
            <person name="Markowitz V."/>
            <person name="Hugenholtz P."/>
            <person name="Kyrpides N.C."/>
            <person name="Klenk H.P."/>
            <person name="Woyke T."/>
        </authorList>
    </citation>
    <scope>NUCLEOTIDE SEQUENCE [LARGE SCALE GENOMIC DNA]</scope>
    <source>
        <strain evidence="3">DSM 2844</strain>
    </source>
</reference>
<feature type="non-terminal residue" evidence="2">
    <location>
        <position position="1"/>
    </location>
</feature>
<name>J1HZI1_9BACT</name>
<dbReference type="AlphaFoldDB" id="J1HZI1"/>
<protein>
    <submittedName>
        <fullName evidence="2">Uncharacterized protein</fullName>
    </submittedName>
</protein>
<keyword evidence="1" id="KW-0472">Membrane</keyword>
<organism evidence="2 3">
    <name type="scientific">Saprospira grandis DSM 2844</name>
    <dbReference type="NCBI Taxonomy" id="694433"/>
    <lineage>
        <taxon>Bacteria</taxon>
        <taxon>Pseudomonadati</taxon>
        <taxon>Bacteroidota</taxon>
        <taxon>Saprospiria</taxon>
        <taxon>Saprospirales</taxon>
        <taxon>Saprospiraceae</taxon>
        <taxon>Saprospira</taxon>
    </lineage>
</organism>
<accession>J1HZI1</accession>
<dbReference type="Proteomes" id="UP000005113">
    <property type="component" value="Unassembled WGS sequence"/>
</dbReference>
<feature type="transmembrane region" description="Helical" evidence="1">
    <location>
        <begin position="12"/>
        <end position="32"/>
    </location>
</feature>
<sequence length="43" mass="4713">DMGRWFQPSARFIGLSLVSFVAVGFNLQAHIIQDPRALALGVL</sequence>
<evidence type="ECO:0000256" key="1">
    <source>
        <dbReference type="SAM" id="Phobius"/>
    </source>
</evidence>
<dbReference type="EMBL" id="JH719942">
    <property type="protein sequence ID" value="EJF51790.1"/>
    <property type="molecule type" value="Genomic_DNA"/>
</dbReference>
<keyword evidence="1" id="KW-1133">Transmembrane helix</keyword>
<evidence type="ECO:0000313" key="2">
    <source>
        <dbReference type="EMBL" id="EJF51790.1"/>
    </source>
</evidence>
<keyword evidence="1" id="KW-0812">Transmembrane</keyword>
<evidence type="ECO:0000313" key="3">
    <source>
        <dbReference type="Proteomes" id="UP000005113"/>
    </source>
</evidence>
<dbReference type="HOGENOM" id="CLU_3226758_0_0_10"/>